<evidence type="ECO:0000313" key="4">
    <source>
        <dbReference type="Proteomes" id="UP000523087"/>
    </source>
</evidence>
<dbReference type="PROSITE" id="PS50110">
    <property type="entry name" value="RESPONSE_REGULATORY"/>
    <property type="match status" value="1"/>
</dbReference>
<feature type="modified residue" description="4-aspartylphosphate" evidence="1">
    <location>
        <position position="16"/>
    </location>
</feature>
<keyword evidence="1" id="KW-0597">Phosphoprotein</keyword>
<reference evidence="3 4" key="1">
    <citation type="submission" date="2020-07" db="EMBL/GenBank/DDBJ databases">
        <title>Genomic Encyclopedia of Type Strains, Phase IV (KMG-IV): sequencing the most valuable type-strain genomes for metagenomic binning, comparative biology and taxonomic classification.</title>
        <authorList>
            <person name="Goeker M."/>
        </authorList>
    </citation>
    <scope>NUCLEOTIDE SEQUENCE [LARGE SCALE GENOMIC DNA]</scope>
    <source>
        <strain evidence="3 4">DSM 15730</strain>
    </source>
</reference>
<dbReference type="InterPro" id="IPR011006">
    <property type="entry name" value="CheY-like_superfamily"/>
</dbReference>
<dbReference type="SUPFAM" id="SSF52172">
    <property type="entry name" value="CheY-like"/>
    <property type="match status" value="1"/>
</dbReference>
<accession>A0A7W0BY78</accession>
<dbReference type="InterPro" id="IPR013785">
    <property type="entry name" value="Aldolase_TIM"/>
</dbReference>
<sequence>MVVMLCLFTKNIAILDLTMPIMNGLDALKDILTFDQKSKGIICSAMRQKSLIIDSLQIGAKDFIVKSCLKQLIPYLNKFYVLRTSL</sequence>
<gene>
    <name evidence="3" type="ORF">HNR31_001444</name>
</gene>
<proteinExistence type="predicted"/>
<dbReference type="Pfam" id="PF00072">
    <property type="entry name" value="Response_reg"/>
    <property type="match status" value="1"/>
</dbReference>
<dbReference type="RefSeq" id="WP_309505636.1">
    <property type="nucleotide sequence ID" value="NZ_CP064060.1"/>
</dbReference>
<feature type="domain" description="Response regulatory" evidence="2">
    <location>
        <begin position="1"/>
        <end position="81"/>
    </location>
</feature>
<dbReference type="GO" id="GO:0000160">
    <property type="term" value="P:phosphorelay signal transduction system"/>
    <property type="evidence" value="ECO:0007669"/>
    <property type="project" value="InterPro"/>
</dbReference>
<evidence type="ECO:0000256" key="1">
    <source>
        <dbReference type="PROSITE-ProRule" id="PRU00169"/>
    </source>
</evidence>
<protein>
    <submittedName>
        <fullName evidence="3">DNA-binding NarL/FixJ family response regulator</fullName>
    </submittedName>
</protein>
<dbReference type="InterPro" id="IPR001789">
    <property type="entry name" value="Sig_transdc_resp-reg_receiver"/>
</dbReference>
<dbReference type="EMBL" id="JACDUT010000004">
    <property type="protein sequence ID" value="MBA2874673.1"/>
    <property type="molecule type" value="Genomic_DNA"/>
</dbReference>
<dbReference type="GO" id="GO:0003677">
    <property type="term" value="F:DNA binding"/>
    <property type="evidence" value="ECO:0007669"/>
    <property type="project" value="UniProtKB-KW"/>
</dbReference>
<dbReference type="Gene3D" id="3.20.20.70">
    <property type="entry name" value="Aldolase class I"/>
    <property type="match status" value="1"/>
</dbReference>
<name>A0A7W0BY78_9BACL</name>
<organism evidence="3 4">
    <name type="scientific">Thermaerobacillus caldiproteolyticus</name>
    <dbReference type="NCBI Taxonomy" id="247480"/>
    <lineage>
        <taxon>Bacteria</taxon>
        <taxon>Bacillati</taxon>
        <taxon>Bacillota</taxon>
        <taxon>Bacilli</taxon>
        <taxon>Bacillales</taxon>
        <taxon>Anoxybacillaceae</taxon>
        <taxon>Thermaerobacillus</taxon>
    </lineage>
</organism>
<keyword evidence="3" id="KW-0238">DNA-binding</keyword>
<evidence type="ECO:0000313" key="3">
    <source>
        <dbReference type="EMBL" id="MBA2874673.1"/>
    </source>
</evidence>
<dbReference type="AlphaFoldDB" id="A0A7W0BY78"/>
<comment type="caution">
    <text evidence="3">The sequence shown here is derived from an EMBL/GenBank/DDBJ whole genome shotgun (WGS) entry which is preliminary data.</text>
</comment>
<evidence type="ECO:0000259" key="2">
    <source>
        <dbReference type="PROSITE" id="PS50110"/>
    </source>
</evidence>
<keyword evidence="4" id="KW-1185">Reference proteome</keyword>
<dbReference type="Proteomes" id="UP000523087">
    <property type="component" value="Unassembled WGS sequence"/>
</dbReference>